<gene>
    <name evidence="2" type="ORF">O181_093523</name>
</gene>
<keyword evidence="3" id="KW-1185">Reference proteome</keyword>
<evidence type="ECO:0000313" key="2">
    <source>
        <dbReference type="EMBL" id="MBW0553808.1"/>
    </source>
</evidence>
<dbReference type="AlphaFoldDB" id="A0A9Q3J0F3"/>
<comment type="caution">
    <text evidence="2">The sequence shown here is derived from an EMBL/GenBank/DDBJ whole genome shotgun (WGS) entry which is preliminary data.</text>
</comment>
<evidence type="ECO:0000256" key="1">
    <source>
        <dbReference type="SAM" id="MobiDB-lite"/>
    </source>
</evidence>
<protein>
    <submittedName>
        <fullName evidence="2">Uncharacterized protein</fullName>
    </submittedName>
</protein>
<organism evidence="2 3">
    <name type="scientific">Austropuccinia psidii MF-1</name>
    <dbReference type="NCBI Taxonomy" id="1389203"/>
    <lineage>
        <taxon>Eukaryota</taxon>
        <taxon>Fungi</taxon>
        <taxon>Dikarya</taxon>
        <taxon>Basidiomycota</taxon>
        <taxon>Pucciniomycotina</taxon>
        <taxon>Pucciniomycetes</taxon>
        <taxon>Pucciniales</taxon>
        <taxon>Sphaerophragmiaceae</taxon>
        <taxon>Austropuccinia</taxon>
    </lineage>
</organism>
<reference evidence="2" key="1">
    <citation type="submission" date="2021-03" db="EMBL/GenBank/DDBJ databases">
        <title>Draft genome sequence of rust myrtle Austropuccinia psidii MF-1, a brazilian biotype.</title>
        <authorList>
            <person name="Quecine M.C."/>
            <person name="Pachon D.M.R."/>
            <person name="Bonatelli M.L."/>
            <person name="Correr F.H."/>
            <person name="Franceschini L.M."/>
            <person name="Leite T.F."/>
            <person name="Margarido G.R.A."/>
            <person name="Almeida C.A."/>
            <person name="Ferrarezi J.A."/>
            <person name="Labate C.A."/>
        </authorList>
    </citation>
    <scope>NUCLEOTIDE SEQUENCE</scope>
    <source>
        <strain evidence="2">MF-1</strain>
    </source>
</reference>
<feature type="region of interest" description="Disordered" evidence="1">
    <location>
        <begin position="1"/>
        <end position="97"/>
    </location>
</feature>
<sequence>MSSDDKDGQSVPELGLTKPDPRRISPLQSTRVPQYQTRSRWTRLRRRLKPKQNTSSSLEKPPPTNSSGKHSIHKPPQYLPKARRVVGGAPLGMPGGGTALKCGWAGVWWGRTPI</sequence>
<name>A0A9Q3J0F3_9BASI</name>
<accession>A0A9Q3J0F3</accession>
<proteinExistence type="predicted"/>
<dbReference type="EMBL" id="AVOT02060314">
    <property type="protein sequence ID" value="MBW0553808.1"/>
    <property type="molecule type" value="Genomic_DNA"/>
</dbReference>
<feature type="compositionally biased region" description="Polar residues" evidence="1">
    <location>
        <begin position="26"/>
        <end position="36"/>
    </location>
</feature>
<dbReference type="Proteomes" id="UP000765509">
    <property type="component" value="Unassembled WGS sequence"/>
</dbReference>
<feature type="compositionally biased region" description="Basic residues" evidence="1">
    <location>
        <begin position="40"/>
        <end position="50"/>
    </location>
</feature>
<evidence type="ECO:0000313" key="3">
    <source>
        <dbReference type="Proteomes" id="UP000765509"/>
    </source>
</evidence>